<feature type="domain" description="GGDEF" evidence="3">
    <location>
        <begin position="446"/>
        <end position="577"/>
    </location>
</feature>
<dbReference type="PROSITE" id="PS50887">
    <property type="entry name" value="GGDEF"/>
    <property type="match status" value="1"/>
</dbReference>
<dbReference type="SMART" id="SM00267">
    <property type="entry name" value="GGDEF"/>
    <property type="match status" value="1"/>
</dbReference>
<evidence type="ECO:0000259" key="1">
    <source>
        <dbReference type="PROSITE" id="PS50112"/>
    </source>
</evidence>
<dbReference type="InterPro" id="IPR001633">
    <property type="entry name" value="EAL_dom"/>
</dbReference>
<evidence type="ECO:0000313" key="4">
    <source>
        <dbReference type="EMBL" id="QCT93870.1"/>
    </source>
</evidence>
<evidence type="ECO:0000259" key="2">
    <source>
        <dbReference type="PROSITE" id="PS50883"/>
    </source>
</evidence>
<dbReference type="Gene3D" id="3.30.450.20">
    <property type="entry name" value="PAS domain"/>
    <property type="match status" value="1"/>
</dbReference>
<dbReference type="SUPFAM" id="SSF55073">
    <property type="entry name" value="Nucleotide cyclase"/>
    <property type="match status" value="1"/>
</dbReference>
<dbReference type="InterPro" id="IPR043128">
    <property type="entry name" value="Rev_trsase/Diguanyl_cyclase"/>
</dbReference>
<proteinExistence type="predicted"/>
<dbReference type="Pfam" id="PF00990">
    <property type="entry name" value="GGDEF"/>
    <property type="match status" value="1"/>
</dbReference>
<dbReference type="NCBIfam" id="TIGR00229">
    <property type="entry name" value="sensory_box"/>
    <property type="match status" value="1"/>
</dbReference>
<dbReference type="CDD" id="cd00130">
    <property type="entry name" value="PAS"/>
    <property type="match status" value="1"/>
</dbReference>
<keyword evidence="5" id="KW-1185">Reference proteome</keyword>
<organism evidence="4 5">
    <name type="scientific">Caminibacter mediatlanticus TB-2</name>
    <dbReference type="NCBI Taxonomy" id="391592"/>
    <lineage>
        <taxon>Bacteria</taxon>
        <taxon>Pseudomonadati</taxon>
        <taxon>Campylobacterota</taxon>
        <taxon>Epsilonproteobacteria</taxon>
        <taxon>Nautiliales</taxon>
        <taxon>Nautiliaceae</taxon>
        <taxon>Caminibacter</taxon>
    </lineage>
</organism>
<dbReference type="Pfam" id="PF00563">
    <property type="entry name" value="EAL"/>
    <property type="match status" value="1"/>
</dbReference>
<dbReference type="Pfam" id="PF13426">
    <property type="entry name" value="PAS_9"/>
    <property type="match status" value="2"/>
</dbReference>
<dbReference type="InterPro" id="IPR029016">
    <property type="entry name" value="GAF-like_dom_sf"/>
</dbReference>
<dbReference type="InterPro" id="IPR050706">
    <property type="entry name" value="Cyclic-di-GMP_PDE-like"/>
</dbReference>
<gene>
    <name evidence="4" type="ORF">FE773_01340</name>
</gene>
<dbReference type="InterPro" id="IPR003018">
    <property type="entry name" value="GAF"/>
</dbReference>
<dbReference type="InterPro" id="IPR000160">
    <property type="entry name" value="GGDEF_dom"/>
</dbReference>
<dbReference type="NCBIfam" id="TIGR00254">
    <property type="entry name" value="GGDEF"/>
    <property type="match status" value="1"/>
</dbReference>
<feature type="domain" description="EAL" evidence="2">
    <location>
        <begin position="586"/>
        <end position="831"/>
    </location>
</feature>
<dbReference type="PROSITE" id="PS50112">
    <property type="entry name" value="PAS"/>
    <property type="match status" value="1"/>
</dbReference>
<dbReference type="InterPro" id="IPR029787">
    <property type="entry name" value="Nucleotide_cyclase"/>
</dbReference>
<sequence length="832" mass="95616">MQEFISKLNIETIITALNEIEEIALIIFDNEKIIWANSGAKKIFNLENDSLNNFLIAHNFDNKLIEAIIKSIKQNNYEAFFENLKITTKNSIKNFCICSKNIIFNNKNCGFAIFVDITKEKKVTEILVAIKELLNLVLISDTIEEMLQKLVKHILYVANFDACFIVKKEDNKLIPITFGDKSEENLKCILEVDFDLNNPYVAKTPIGKACIDGNIHINNDTENNSDVEALKDEMLKRGFLSSVGIPIFKDNKIWGGICICKKEKNFFFNYITLLEEFKRLISFGIEKKEKDLFMHITSTALENSDMWVVITNEKGIIEYENKTVEKLSKYKLEELIGKKPNIFKSGFHSEDFYKNLWDTIKKGKIFNAILINKAKDGTFFYLKDKIIPVNYKGIKKYISIAIDITKEKKLLAQIEKIKYFDILTSLYNKETFLEKIDEVIKTNNKNIHFIILIDIYNFSAVNEVIGFQNGNILLQEISQKLKKVAPKKIISRLDADEFGIFLDSSNEKELLNIISKLKEFFEKSFVINEKEIKLSFNIGISSFPKDGEKAKSLLSKASIALNIAKQKGPNTIKTFENYLLEDINNYINDIHTIKDCLEKNRFLLFFQPYVDANTKKIRGAESLLRMVNEQGEIISAGKYIEIIEKNNLINKLTINLLEQLDYTLSKVNIKLSFNLSANNFYSNKVKLKLIELSNKHKEKLVLEITESIAINNLELVTEFLNDIRKNGTLISLDDFGTGYSSLTYLEKLPIDILKIDLSFVKKITTSTKNRQIIKAIIELAKALNLKTIAEGVEEKEQYEILKSLGIDCIQGYYFYKPLDEKSLLKVLNVSGN</sequence>
<dbReference type="CDD" id="cd01949">
    <property type="entry name" value="GGDEF"/>
    <property type="match status" value="1"/>
</dbReference>
<dbReference type="InterPro" id="IPR035919">
    <property type="entry name" value="EAL_sf"/>
</dbReference>
<dbReference type="CDD" id="cd01948">
    <property type="entry name" value="EAL"/>
    <property type="match status" value="1"/>
</dbReference>
<dbReference type="InterPro" id="IPR000014">
    <property type="entry name" value="PAS"/>
</dbReference>
<dbReference type="PROSITE" id="PS50883">
    <property type="entry name" value="EAL"/>
    <property type="match status" value="1"/>
</dbReference>
<dbReference type="SUPFAM" id="SSF55781">
    <property type="entry name" value="GAF domain-like"/>
    <property type="match status" value="1"/>
</dbReference>
<dbReference type="EMBL" id="CP040463">
    <property type="protein sequence ID" value="QCT93870.1"/>
    <property type="molecule type" value="Genomic_DNA"/>
</dbReference>
<dbReference type="Gene3D" id="3.30.450.40">
    <property type="match status" value="1"/>
</dbReference>
<dbReference type="Pfam" id="PF01590">
    <property type="entry name" value="GAF"/>
    <property type="match status" value="1"/>
</dbReference>
<dbReference type="InterPro" id="IPR035965">
    <property type="entry name" value="PAS-like_dom_sf"/>
</dbReference>
<dbReference type="Gene3D" id="3.30.70.270">
    <property type="match status" value="1"/>
</dbReference>
<dbReference type="Gene3D" id="3.20.20.450">
    <property type="entry name" value="EAL domain"/>
    <property type="match status" value="1"/>
</dbReference>
<dbReference type="SUPFAM" id="SSF141868">
    <property type="entry name" value="EAL domain-like"/>
    <property type="match status" value="1"/>
</dbReference>
<dbReference type="PANTHER" id="PTHR33121:SF71">
    <property type="entry name" value="OXYGEN SENSOR PROTEIN DOSP"/>
    <property type="match status" value="1"/>
</dbReference>
<feature type="domain" description="PAS" evidence="1">
    <location>
        <begin position="300"/>
        <end position="351"/>
    </location>
</feature>
<dbReference type="SUPFAM" id="SSF55785">
    <property type="entry name" value="PYP-like sensor domain (PAS domain)"/>
    <property type="match status" value="1"/>
</dbReference>
<name>A0ABX5V9Z9_9BACT</name>
<dbReference type="SMART" id="SM00052">
    <property type="entry name" value="EAL"/>
    <property type="match status" value="1"/>
</dbReference>
<evidence type="ECO:0000259" key="3">
    <source>
        <dbReference type="PROSITE" id="PS50887"/>
    </source>
</evidence>
<accession>A0ABX5V9Z9</accession>
<protein>
    <submittedName>
        <fullName evidence="4">EAL domain-containing protein</fullName>
    </submittedName>
</protein>
<evidence type="ECO:0000313" key="5">
    <source>
        <dbReference type="Proteomes" id="UP000306825"/>
    </source>
</evidence>
<reference evidence="4 5" key="1">
    <citation type="submission" date="2019-05" db="EMBL/GenBank/DDBJ databases">
        <title>A comparative analysis of the Nautiliaceae.</title>
        <authorList>
            <person name="Grosche A."/>
            <person name="Smedile F."/>
            <person name="Vetriani C."/>
        </authorList>
    </citation>
    <scope>NUCLEOTIDE SEQUENCE [LARGE SCALE GENOMIC DNA]</scope>
    <source>
        <strain evidence="4 5">TB-2</strain>
    </source>
</reference>
<dbReference type="RefSeq" id="WP_138322843.1">
    <property type="nucleotide sequence ID" value="NZ_CP040463.1"/>
</dbReference>
<dbReference type="PANTHER" id="PTHR33121">
    <property type="entry name" value="CYCLIC DI-GMP PHOSPHODIESTERASE PDEF"/>
    <property type="match status" value="1"/>
</dbReference>
<dbReference type="Proteomes" id="UP000306825">
    <property type="component" value="Chromosome"/>
</dbReference>